<evidence type="ECO:0000259" key="6">
    <source>
        <dbReference type="Pfam" id="PF13458"/>
    </source>
</evidence>
<dbReference type="Pfam" id="PF13458">
    <property type="entry name" value="Peripla_BP_6"/>
    <property type="match status" value="1"/>
</dbReference>
<keyword evidence="3 5" id="KW-0732">Signal</keyword>
<evidence type="ECO:0000256" key="1">
    <source>
        <dbReference type="ARBA" id="ARBA00010062"/>
    </source>
</evidence>
<dbReference type="InterPro" id="IPR000709">
    <property type="entry name" value="Leu_Ile_Val-bd"/>
</dbReference>
<keyword evidence="2" id="KW-0813">Transport</keyword>
<dbReference type="InterPro" id="IPR028081">
    <property type="entry name" value="Leu-bd"/>
</dbReference>
<evidence type="ECO:0000256" key="4">
    <source>
        <dbReference type="ARBA" id="ARBA00022970"/>
    </source>
</evidence>
<dbReference type="PRINTS" id="PR00337">
    <property type="entry name" value="LEUILEVALBP"/>
</dbReference>
<dbReference type="Proteomes" id="UP001596292">
    <property type="component" value="Unassembled WGS sequence"/>
</dbReference>
<gene>
    <name evidence="7" type="ORF">ACFQE0_01190</name>
</gene>
<evidence type="ECO:0000313" key="7">
    <source>
        <dbReference type="EMBL" id="MFC6788364.1"/>
    </source>
</evidence>
<dbReference type="RefSeq" id="WP_378966315.1">
    <property type="nucleotide sequence ID" value="NZ_JBHSWN010000001.1"/>
</dbReference>
<dbReference type="PANTHER" id="PTHR47151:SF2">
    <property type="entry name" value="AMINO ACID BINDING PROTEIN"/>
    <property type="match status" value="1"/>
</dbReference>
<protein>
    <submittedName>
        <fullName evidence="7">Branched-chain amino acid ABC transporter substrate-binding protein</fullName>
    </submittedName>
</protein>
<keyword evidence="4" id="KW-0029">Amino-acid transport</keyword>
<dbReference type="PANTHER" id="PTHR47151">
    <property type="entry name" value="LEU/ILE/VAL-BINDING ABC TRANSPORTER SUBUNIT"/>
    <property type="match status" value="1"/>
</dbReference>
<feature type="domain" description="Leucine-binding protein" evidence="6">
    <location>
        <begin position="22"/>
        <end position="352"/>
    </location>
</feature>
<sequence length="372" mass="38393">MRAFVLALCLLGAMPVSALAQTVRIGLSAPLTGPDSTFGQGLRLGAEQAVADLNRSGGRRFALIVADDGGDPRQAAAVAARFSGDEIGLVVGPFESAAVAKAAPVYERAGTVLIAPGVTYGPLTGRGLWNLFRLGASDPQQGRAAADYLGRAFVGRPIAILNDRTTFGRGLADAVASRLHDLGQHEAAFEGVERGTRDFAPLMRRLAAAKVAAVYYGGQATDASALVKAMRDLRLTATFVASDGILGSVFAASGAAGEGTVMTLPPDAPRFADLRIGKAVPRTPEADSVAASAYAAVQALAQALDRGQAVGSKGKVDGRKVAEAMRAGPFKTILGTLAFDGRGDQTSAPVSLRVWHRTPDGRLDYAGQEPPT</sequence>
<comment type="caution">
    <text evidence="7">The sequence shown here is derived from an EMBL/GenBank/DDBJ whole genome shotgun (WGS) entry which is preliminary data.</text>
</comment>
<organism evidence="7 8">
    <name type="scientific">Methylobacterium komagatae</name>
    <dbReference type="NCBI Taxonomy" id="374425"/>
    <lineage>
        <taxon>Bacteria</taxon>
        <taxon>Pseudomonadati</taxon>
        <taxon>Pseudomonadota</taxon>
        <taxon>Alphaproteobacteria</taxon>
        <taxon>Hyphomicrobiales</taxon>
        <taxon>Methylobacteriaceae</taxon>
        <taxon>Methylobacterium</taxon>
    </lineage>
</organism>
<evidence type="ECO:0000313" key="8">
    <source>
        <dbReference type="Proteomes" id="UP001596292"/>
    </source>
</evidence>
<feature type="signal peptide" evidence="5">
    <location>
        <begin position="1"/>
        <end position="20"/>
    </location>
</feature>
<dbReference type="Gene3D" id="3.40.50.2300">
    <property type="match status" value="2"/>
</dbReference>
<accession>A0ABW2BDI0</accession>
<dbReference type="CDD" id="cd06342">
    <property type="entry name" value="PBP1_ABC_LIVBP-like"/>
    <property type="match status" value="1"/>
</dbReference>
<comment type="similarity">
    <text evidence="1">Belongs to the leucine-binding protein family.</text>
</comment>
<keyword evidence="8" id="KW-1185">Reference proteome</keyword>
<name>A0ABW2BDI0_9HYPH</name>
<reference evidence="8" key="1">
    <citation type="journal article" date="2019" name="Int. J. Syst. Evol. Microbiol.">
        <title>The Global Catalogue of Microorganisms (GCM) 10K type strain sequencing project: providing services to taxonomists for standard genome sequencing and annotation.</title>
        <authorList>
            <consortium name="The Broad Institute Genomics Platform"/>
            <consortium name="The Broad Institute Genome Sequencing Center for Infectious Disease"/>
            <person name="Wu L."/>
            <person name="Ma J."/>
        </authorList>
    </citation>
    <scope>NUCLEOTIDE SEQUENCE [LARGE SCALE GENOMIC DNA]</scope>
    <source>
        <strain evidence="8">CCUG 48316</strain>
    </source>
</reference>
<dbReference type="InterPro" id="IPR028082">
    <property type="entry name" value="Peripla_BP_I"/>
</dbReference>
<evidence type="ECO:0000256" key="3">
    <source>
        <dbReference type="ARBA" id="ARBA00022729"/>
    </source>
</evidence>
<evidence type="ECO:0000256" key="2">
    <source>
        <dbReference type="ARBA" id="ARBA00022448"/>
    </source>
</evidence>
<proteinExistence type="inferred from homology"/>
<feature type="chain" id="PRO_5046714475" evidence="5">
    <location>
        <begin position="21"/>
        <end position="372"/>
    </location>
</feature>
<evidence type="ECO:0000256" key="5">
    <source>
        <dbReference type="SAM" id="SignalP"/>
    </source>
</evidence>
<dbReference type="EMBL" id="JBHSWN010000001">
    <property type="protein sequence ID" value="MFC6788364.1"/>
    <property type="molecule type" value="Genomic_DNA"/>
</dbReference>
<dbReference type="SUPFAM" id="SSF53822">
    <property type="entry name" value="Periplasmic binding protein-like I"/>
    <property type="match status" value="1"/>
</dbReference>